<dbReference type="CDD" id="cd23822">
    <property type="entry name" value="RWD_ScYIH1-like"/>
    <property type="match status" value="1"/>
</dbReference>
<evidence type="ECO:0000256" key="5">
    <source>
        <dbReference type="ARBA" id="ARBA00022845"/>
    </source>
</evidence>
<keyword evidence="5" id="KW-0810">Translation regulation</keyword>
<evidence type="ECO:0000256" key="4">
    <source>
        <dbReference type="ARBA" id="ARBA00022491"/>
    </source>
</evidence>
<keyword evidence="4" id="KW-0678">Repressor</keyword>
<feature type="compositionally biased region" description="Low complexity" evidence="7">
    <location>
        <begin position="151"/>
        <end position="162"/>
    </location>
</feature>
<keyword evidence="10" id="KW-1185">Reference proteome</keyword>
<dbReference type="InterPro" id="IPR020569">
    <property type="entry name" value="UPF0029_Impact_CS"/>
</dbReference>
<dbReference type="InterPro" id="IPR036956">
    <property type="entry name" value="Impact_N_sf"/>
</dbReference>
<dbReference type="SUPFAM" id="SSF54211">
    <property type="entry name" value="Ribosomal protein S5 domain 2-like"/>
    <property type="match status" value="1"/>
</dbReference>
<evidence type="ECO:0000256" key="3">
    <source>
        <dbReference type="ARBA" id="ARBA00022490"/>
    </source>
</evidence>
<dbReference type="SUPFAM" id="SSF54495">
    <property type="entry name" value="UBC-like"/>
    <property type="match status" value="1"/>
</dbReference>
<comment type="subcellular location">
    <subcellularLocation>
        <location evidence="1">Cytoplasm</location>
    </subcellularLocation>
</comment>
<protein>
    <recommendedName>
        <fullName evidence="8">RWD domain-containing protein</fullName>
    </recommendedName>
</protein>
<dbReference type="InterPro" id="IPR016135">
    <property type="entry name" value="UBQ-conjugating_enzyme/RWD"/>
</dbReference>
<feature type="region of interest" description="Disordered" evidence="7">
    <location>
        <begin position="106"/>
        <end position="125"/>
    </location>
</feature>
<dbReference type="GO" id="GO:0140469">
    <property type="term" value="P:GCN2-mediated signaling"/>
    <property type="evidence" value="ECO:0007669"/>
    <property type="project" value="TreeGrafter"/>
</dbReference>
<dbReference type="AlphaFoldDB" id="A0AA43QG06"/>
<organism evidence="9 10">
    <name type="scientific">Ramalina farinacea</name>
    <dbReference type="NCBI Taxonomy" id="258253"/>
    <lineage>
        <taxon>Eukaryota</taxon>
        <taxon>Fungi</taxon>
        <taxon>Dikarya</taxon>
        <taxon>Ascomycota</taxon>
        <taxon>Pezizomycotina</taxon>
        <taxon>Lecanoromycetes</taxon>
        <taxon>OSLEUM clade</taxon>
        <taxon>Lecanoromycetidae</taxon>
        <taxon>Lecanorales</taxon>
        <taxon>Lecanorineae</taxon>
        <taxon>Ramalinaceae</taxon>
        <taxon>Ramalina</taxon>
    </lineage>
</organism>
<proteinExistence type="inferred from homology"/>
<dbReference type="GO" id="GO:0005737">
    <property type="term" value="C:cytoplasm"/>
    <property type="evidence" value="ECO:0007669"/>
    <property type="project" value="UniProtKB-SubCell"/>
</dbReference>
<keyword evidence="6" id="KW-0346">Stress response</keyword>
<dbReference type="SMART" id="SM00591">
    <property type="entry name" value="RWD"/>
    <property type="match status" value="1"/>
</dbReference>
<dbReference type="Pfam" id="PF05773">
    <property type="entry name" value="RWD"/>
    <property type="match status" value="1"/>
</dbReference>
<name>A0AA43QG06_9LECA</name>
<dbReference type="PROSITE" id="PS50908">
    <property type="entry name" value="RWD"/>
    <property type="match status" value="1"/>
</dbReference>
<evidence type="ECO:0000313" key="10">
    <source>
        <dbReference type="Proteomes" id="UP001161017"/>
    </source>
</evidence>
<evidence type="ECO:0000256" key="1">
    <source>
        <dbReference type="ARBA" id="ARBA00004496"/>
    </source>
</evidence>
<comment type="similarity">
    <text evidence="2">Belongs to the IMPACT family.</text>
</comment>
<evidence type="ECO:0000256" key="6">
    <source>
        <dbReference type="ARBA" id="ARBA00023016"/>
    </source>
</evidence>
<feature type="domain" description="RWD" evidence="8">
    <location>
        <begin position="7"/>
        <end position="109"/>
    </location>
</feature>
<accession>A0AA43QG06</accession>
<dbReference type="Gene3D" id="3.10.110.10">
    <property type="entry name" value="Ubiquitin Conjugating Enzyme"/>
    <property type="match status" value="1"/>
</dbReference>
<dbReference type="InterPro" id="IPR023582">
    <property type="entry name" value="Impact"/>
</dbReference>
<evidence type="ECO:0000256" key="2">
    <source>
        <dbReference type="ARBA" id="ARBA00007665"/>
    </source>
</evidence>
<reference evidence="9" key="1">
    <citation type="journal article" date="2023" name="Genome Biol. Evol.">
        <title>First Whole Genome Sequence and Flow Cytometry Genome Size Data for the Lichen-Forming Fungus Ramalina farinacea (Ascomycota).</title>
        <authorList>
            <person name="Llewellyn T."/>
            <person name="Mian S."/>
            <person name="Hill R."/>
            <person name="Leitch I.J."/>
            <person name="Gaya E."/>
        </authorList>
    </citation>
    <scope>NUCLEOTIDE SEQUENCE</scope>
    <source>
        <strain evidence="9">LIQ254RAFAR</strain>
    </source>
</reference>
<gene>
    <name evidence="9" type="ORF">OHK93_004034</name>
</gene>
<dbReference type="Gene3D" id="3.30.230.30">
    <property type="entry name" value="Impact, N-terminal domain"/>
    <property type="match status" value="1"/>
</dbReference>
<dbReference type="Proteomes" id="UP001161017">
    <property type="component" value="Unassembled WGS sequence"/>
</dbReference>
<dbReference type="GO" id="GO:0006446">
    <property type="term" value="P:regulation of translational initiation"/>
    <property type="evidence" value="ECO:0007669"/>
    <property type="project" value="TreeGrafter"/>
</dbReference>
<feature type="region of interest" description="Disordered" evidence="7">
    <location>
        <begin position="49"/>
        <end position="69"/>
    </location>
</feature>
<dbReference type="PANTHER" id="PTHR16301:SF25">
    <property type="entry name" value="PROTEIN IMPACT"/>
    <property type="match status" value="1"/>
</dbReference>
<evidence type="ECO:0000256" key="7">
    <source>
        <dbReference type="SAM" id="MobiDB-lite"/>
    </source>
</evidence>
<dbReference type="InterPro" id="IPR006575">
    <property type="entry name" value="RWD_dom"/>
</dbReference>
<dbReference type="PROSITE" id="PS00910">
    <property type="entry name" value="UPF0029"/>
    <property type="match status" value="1"/>
</dbReference>
<evidence type="ECO:0000313" key="9">
    <source>
        <dbReference type="EMBL" id="MDI1485845.1"/>
    </source>
</evidence>
<keyword evidence="3" id="KW-0963">Cytoplasm</keyword>
<feature type="compositionally biased region" description="Pro residues" evidence="7">
    <location>
        <begin position="141"/>
        <end position="150"/>
    </location>
</feature>
<dbReference type="EMBL" id="JAPUFD010000002">
    <property type="protein sequence ID" value="MDI1485845.1"/>
    <property type="molecule type" value="Genomic_DNA"/>
</dbReference>
<dbReference type="Pfam" id="PF01205">
    <property type="entry name" value="Impact_N"/>
    <property type="match status" value="1"/>
</dbReference>
<sequence>MSEDLDNEIEAIRAIYDENTIRPTSNKTIYIFSIPPQHDVSVRLHFPTTYPADDPPQTRGVESTGPNTAKGYGSHVLGLVDQVLESVFEPGTVCLFDVVQELQSRLSSGREDGPTSPADDVDDEGVATAAAAAEPTISMTAPPPPPPPSFSPSNSPKWSTSPPLTTLKSTFLARATAVHSPAAVHHALAHLHATDKKTAKATHVMSAYRIRHDGATTYEEDCEDDGEAGAGGRLLQLLRLMGVWDVLVVVVRWYGGVKLGSERFRCVGQVAREAVVRLREGG</sequence>
<evidence type="ECO:0000259" key="8">
    <source>
        <dbReference type="PROSITE" id="PS50908"/>
    </source>
</evidence>
<feature type="region of interest" description="Disordered" evidence="7">
    <location>
        <begin position="134"/>
        <end position="162"/>
    </location>
</feature>
<dbReference type="PANTHER" id="PTHR16301">
    <property type="entry name" value="IMPACT-RELATED"/>
    <property type="match status" value="1"/>
</dbReference>
<comment type="caution">
    <text evidence="9">The sequence shown here is derived from an EMBL/GenBank/DDBJ whole genome shotgun (WGS) entry which is preliminary data.</text>
</comment>
<dbReference type="InterPro" id="IPR001498">
    <property type="entry name" value="Impact_N"/>
</dbReference>
<dbReference type="InterPro" id="IPR020568">
    <property type="entry name" value="Ribosomal_Su5_D2-typ_SF"/>
</dbReference>